<feature type="domain" description="F-box" evidence="1">
    <location>
        <begin position="22"/>
        <end position="68"/>
    </location>
</feature>
<sequence length="466" mass="52556">MADTISSQDLPKIKRNNVGNMKDMISNLPDGILHYILSLLSTKEAVRTSVLSPKWRYLWTQLSTFDFKIPHPLYETNHQNQNSANCLLDLVGRLLCKSNHVERLCVEILKITIDADKVSSLISSAVKHNVHDLQLSIDDRKYLDTKYVLPNCFSASKSLNKLVLQLGFLLYIPDGIRFSSLKILNLSYVRFANEKSVQQLFSGCPVLEELTLYKCIWEYINHITISISSLRTLTIHSDSSCLDYDHYDSCTVTIHAMNIVSLTCTSTPTLKFDLVNPTSIIDANIGIEFDYPQSEVYAANCVFGLLSGLSGVKSLTLTSDTFQCLYLSADTLNLLPLFHNLTNLHIIPSGDMEFTFEVLLDILHKTPKLEVLDIPMVFCAHLEDEDLTINSVPCCFETSLRSFCISNFYGYEAEVRLVKLLLENATILEEMKISFLECLSSNLEHLTNVMNQLGPSDQGNCVTMFQ</sequence>
<dbReference type="SUPFAM" id="SSF52058">
    <property type="entry name" value="L domain-like"/>
    <property type="match status" value="1"/>
</dbReference>
<keyword evidence="3" id="KW-1185">Reference proteome</keyword>
<dbReference type="PROSITE" id="PS50181">
    <property type="entry name" value="FBOX"/>
    <property type="match status" value="1"/>
</dbReference>
<dbReference type="EMBL" id="DF974044">
    <property type="protein sequence ID" value="GAU44447.1"/>
    <property type="molecule type" value="Genomic_DNA"/>
</dbReference>
<reference evidence="3" key="1">
    <citation type="journal article" date="2017" name="Front. Plant Sci.">
        <title>Climate Clever Clovers: New Paradigm to Reduce the Environmental Footprint of Ruminants by Breeding Low Methanogenic Forages Utilizing Haplotype Variation.</title>
        <authorList>
            <person name="Kaur P."/>
            <person name="Appels R."/>
            <person name="Bayer P.E."/>
            <person name="Keeble-Gagnere G."/>
            <person name="Wang J."/>
            <person name="Hirakawa H."/>
            <person name="Shirasawa K."/>
            <person name="Vercoe P."/>
            <person name="Stefanova K."/>
            <person name="Durmic Z."/>
            <person name="Nichols P."/>
            <person name="Revell C."/>
            <person name="Isobe S.N."/>
            <person name="Edwards D."/>
            <person name="Erskine W."/>
        </authorList>
    </citation>
    <scope>NUCLEOTIDE SEQUENCE [LARGE SCALE GENOMIC DNA]</scope>
    <source>
        <strain evidence="3">cv. Daliak</strain>
    </source>
</reference>
<evidence type="ECO:0000313" key="3">
    <source>
        <dbReference type="Proteomes" id="UP000242715"/>
    </source>
</evidence>
<dbReference type="Gene3D" id="3.80.10.10">
    <property type="entry name" value="Ribonuclease Inhibitor"/>
    <property type="match status" value="1"/>
</dbReference>
<dbReference type="Pfam" id="PF24758">
    <property type="entry name" value="LRR_At5g56370"/>
    <property type="match status" value="1"/>
</dbReference>
<dbReference type="InterPro" id="IPR053781">
    <property type="entry name" value="F-box_AtFBL13-like"/>
</dbReference>
<dbReference type="InterPro" id="IPR032675">
    <property type="entry name" value="LRR_dom_sf"/>
</dbReference>
<accession>A0A2Z6PIH3</accession>
<dbReference type="PANTHER" id="PTHR31900:SF32">
    <property type="entry name" value="F-BOX_RNI_FBD-LIKE DOMAIN PROTEIN"/>
    <property type="match status" value="1"/>
</dbReference>
<dbReference type="InterPro" id="IPR036047">
    <property type="entry name" value="F-box-like_dom_sf"/>
</dbReference>
<dbReference type="OrthoDB" id="612216at2759"/>
<proteinExistence type="predicted"/>
<dbReference type="Pfam" id="PF08387">
    <property type="entry name" value="FBD"/>
    <property type="match status" value="1"/>
</dbReference>
<evidence type="ECO:0000259" key="1">
    <source>
        <dbReference type="PROSITE" id="PS50181"/>
    </source>
</evidence>
<protein>
    <recommendedName>
        <fullName evidence="1">F-box domain-containing protein</fullName>
    </recommendedName>
</protein>
<dbReference type="AlphaFoldDB" id="A0A2Z6PIH3"/>
<dbReference type="PANTHER" id="PTHR31900">
    <property type="entry name" value="F-BOX/RNI SUPERFAMILY PROTEIN-RELATED"/>
    <property type="match status" value="1"/>
</dbReference>
<dbReference type="InterPro" id="IPR055411">
    <property type="entry name" value="LRR_FXL15/At3g58940/PEG3-like"/>
</dbReference>
<dbReference type="SUPFAM" id="SSF81383">
    <property type="entry name" value="F-box domain"/>
    <property type="match status" value="1"/>
</dbReference>
<dbReference type="InterPro" id="IPR006566">
    <property type="entry name" value="FBD"/>
</dbReference>
<dbReference type="Proteomes" id="UP000242715">
    <property type="component" value="Unassembled WGS sequence"/>
</dbReference>
<dbReference type="InterPro" id="IPR001810">
    <property type="entry name" value="F-box_dom"/>
</dbReference>
<name>A0A2Z6PIH3_TRISU</name>
<dbReference type="Gene3D" id="1.20.1280.50">
    <property type="match status" value="1"/>
</dbReference>
<organism evidence="2 3">
    <name type="scientific">Trifolium subterraneum</name>
    <name type="common">Subterranean clover</name>
    <dbReference type="NCBI Taxonomy" id="3900"/>
    <lineage>
        <taxon>Eukaryota</taxon>
        <taxon>Viridiplantae</taxon>
        <taxon>Streptophyta</taxon>
        <taxon>Embryophyta</taxon>
        <taxon>Tracheophyta</taxon>
        <taxon>Spermatophyta</taxon>
        <taxon>Magnoliopsida</taxon>
        <taxon>eudicotyledons</taxon>
        <taxon>Gunneridae</taxon>
        <taxon>Pentapetalae</taxon>
        <taxon>rosids</taxon>
        <taxon>fabids</taxon>
        <taxon>Fabales</taxon>
        <taxon>Fabaceae</taxon>
        <taxon>Papilionoideae</taxon>
        <taxon>50 kb inversion clade</taxon>
        <taxon>NPAAA clade</taxon>
        <taxon>Hologalegina</taxon>
        <taxon>IRL clade</taxon>
        <taxon>Trifolieae</taxon>
        <taxon>Trifolium</taxon>
    </lineage>
</organism>
<dbReference type="InterPro" id="IPR050232">
    <property type="entry name" value="FBL13/AtMIF1-like"/>
</dbReference>
<dbReference type="SMART" id="SM00256">
    <property type="entry name" value="FBOX"/>
    <property type="match status" value="1"/>
</dbReference>
<gene>
    <name evidence="2" type="ORF">TSUD_93010</name>
</gene>
<dbReference type="CDD" id="cd22160">
    <property type="entry name" value="F-box_AtFBL13-like"/>
    <property type="match status" value="1"/>
</dbReference>
<dbReference type="Pfam" id="PF00646">
    <property type="entry name" value="F-box"/>
    <property type="match status" value="1"/>
</dbReference>
<evidence type="ECO:0000313" key="2">
    <source>
        <dbReference type="EMBL" id="GAU44447.1"/>
    </source>
</evidence>